<dbReference type="KEGG" id="noa:BKM31_31290"/>
<feature type="transmembrane region" description="Helical" evidence="1">
    <location>
        <begin position="444"/>
        <end position="465"/>
    </location>
</feature>
<evidence type="ECO:0000256" key="1">
    <source>
        <dbReference type="SAM" id="Phobius"/>
    </source>
</evidence>
<keyword evidence="1" id="KW-1133">Transmembrane helix</keyword>
<gene>
    <name evidence="2" type="ORF">BKM31_31290</name>
</gene>
<proteinExistence type="predicted"/>
<organism evidence="2 3">
    <name type="scientific">[Actinomadura] parvosata subsp. kistnae</name>
    <dbReference type="NCBI Taxonomy" id="1909395"/>
    <lineage>
        <taxon>Bacteria</taxon>
        <taxon>Bacillati</taxon>
        <taxon>Actinomycetota</taxon>
        <taxon>Actinomycetes</taxon>
        <taxon>Streptosporangiales</taxon>
        <taxon>Streptosporangiaceae</taxon>
        <taxon>Nonomuraea</taxon>
    </lineage>
</organism>
<feature type="transmembrane region" description="Helical" evidence="1">
    <location>
        <begin position="418"/>
        <end position="438"/>
    </location>
</feature>
<protein>
    <submittedName>
        <fullName evidence="2">Uncharacterized protein</fullName>
    </submittedName>
</protein>
<feature type="transmembrane region" description="Helical" evidence="1">
    <location>
        <begin position="329"/>
        <end position="350"/>
    </location>
</feature>
<keyword evidence="1" id="KW-0812">Transmembrane</keyword>
<dbReference type="Proteomes" id="UP000190797">
    <property type="component" value="Chromosome"/>
</dbReference>
<evidence type="ECO:0000313" key="2">
    <source>
        <dbReference type="EMBL" id="AQZ65340.1"/>
    </source>
</evidence>
<sequence length="866" mass="94067">MGGRARLLRAVAVPLLVSIAVAASVWAGMQTERPAREVVNDTGEQAPLGLAFLPSLWRTDYPPRSADSSFDIVFADDGDRVLQTHVLRLEVTDPLVSVIRQGRFTDGEDFLFATGLPVAYIGYGAGGSDFSTLSRVDPPVLRSTALSREVDVLLSGETRIAATLGQSSDHVTDLAFGSWLDKHPPLAHPLQSQALRLGVRGGNIVGIRPALPQEQTEWSATLTGPPSTMEGLIVRVRVAGAPDVQLTEDPEEEDPEEEDEVSNALTWWAPALVWSFVALCPWVVLVLARRSARPDAPREQKILMCASPLLCLAALVLGGASLLPWAVSSVATACVLLTVVPQGATLWIRHQRRVRLWDHRDTVLSWVLTALLAVLLLLYAQVEGASIPWSACAIALAGTVPATCLTLHVLAGPRALPAGPVPAVQMVVAACLYQMWLLASDPPIWAYLMLGLLLCPATFALLDVLPFPRRNLAMAAIIVCGAAGYLDVIGAVRAWPEYSLWTGTTYYGNDPANWIGFVAFDGLQVLLPLVLLMVLRGSRRLDDRCVRAVGIALGISALMYPLTTTWPALYSTLATWAAFTWLLPLARARQAGRLAAVRPRVHHRLIRLELRRRILEDSLLDLMRGAQGRLVSSELSVSDFDKQRHELDLGGVHRRGGLTIRQAAFNSAAGHSPWENGLTGLKAGLVLTMLFTCYGVWLHKWWFFDDDPTAYNVADYLRWMVYPAVAAFVYGYFYPWLRGEGPIGKALCLLLALLPAETIAMANLVLSNSELLPAAAVRVGQLLLICLLLGLYWERRLLQAAALPWSAVRTWRTVRSLTTPTVTVLVAAATAAATALAGAAITRVLQDPTSLPQESPSTSVSPTPRR</sequence>
<dbReference type="EMBL" id="CP017717">
    <property type="protein sequence ID" value="AQZ65340.1"/>
    <property type="molecule type" value="Genomic_DNA"/>
</dbReference>
<feature type="transmembrane region" description="Helical" evidence="1">
    <location>
        <begin position="512"/>
        <end position="533"/>
    </location>
</feature>
<feature type="transmembrane region" description="Helical" evidence="1">
    <location>
        <begin position="716"/>
        <end position="734"/>
    </location>
</feature>
<dbReference type="AlphaFoldDB" id="A0A1V0A560"/>
<accession>A0A1V0A560</accession>
<name>A0A1V0A560_9ACTN</name>
<feature type="transmembrane region" description="Helical" evidence="1">
    <location>
        <begin position="683"/>
        <end position="704"/>
    </location>
</feature>
<dbReference type="RefSeq" id="WP_080041597.1">
    <property type="nucleotide sequence ID" value="NZ_OOHJ01000022.1"/>
</dbReference>
<feature type="transmembrane region" description="Helical" evidence="1">
    <location>
        <begin position="545"/>
        <end position="562"/>
    </location>
</feature>
<feature type="transmembrane region" description="Helical" evidence="1">
    <location>
        <begin position="267"/>
        <end position="290"/>
    </location>
</feature>
<feature type="transmembrane region" description="Helical" evidence="1">
    <location>
        <begin position="387"/>
        <end position="411"/>
    </location>
</feature>
<feature type="transmembrane region" description="Helical" evidence="1">
    <location>
        <begin position="472"/>
        <end position="492"/>
    </location>
</feature>
<reference evidence="3" key="1">
    <citation type="journal article" date="2017" name="Med. Chem. Commun.">
        <title>Nonomuraea sp. ATCC 55076 harbours the largest actinomycete chromosome to date and the kistamicin biosynthetic gene cluster.</title>
        <authorList>
            <person name="Nazari B."/>
            <person name="Forneris C.C."/>
            <person name="Gibson M.I."/>
            <person name="Moon K."/>
            <person name="Schramma K.R."/>
            <person name="Seyedsayamdost M.R."/>
        </authorList>
    </citation>
    <scope>NUCLEOTIDE SEQUENCE [LARGE SCALE GENOMIC DNA]</scope>
    <source>
        <strain evidence="3">ATCC 55076</strain>
    </source>
</reference>
<feature type="transmembrane region" description="Helical" evidence="1">
    <location>
        <begin position="772"/>
        <end position="793"/>
    </location>
</feature>
<feature type="transmembrane region" description="Helical" evidence="1">
    <location>
        <begin position="814"/>
        <end position="841"/>
    </location>
</feature>
<feature type="transmembrane region" description="Helical" evidence="1">
    <location>
        <begin position="302"/>
        <end position="323"/>
    </location>
</feature>
<keyword evidence="1" id="KW-0472">Membrane</keyword>
<feature type="transmembrane region" description="Helical" evidence="1">
    <location>
        <begin position="362"/>
        <end position="381"/>
    </location>
</feature>
<keyword evidence="3" id="KW-1185">Reference proteome</keyword>
<evidence type="ECO:0000313" key="3">
    <source>
        <dbReference type="Proteomes" id="UP000190797"/>
    </source>
</evidence>